<gene>
    <name evidence="4" type="ORF">RchiOBHm_Chr2g0097681</name>
</gene>
<evidence type="ECO:0000256" key="2">
    <source>
        <dbReference type="ARBA" id="ARBA00022741"/>
    </source>
</evidence>
<reference evidence="4 5" key="1">
    <citation type="journal article" date="2018" name="Nat. Genet.">
        <title>The Rosa genome provides new insights in the design of modern roses.</title>
        <authorList>
            <person name="Bendahmane M."/>
        </authorList>
    </citation>
    <scope>NUCLEOTIDE SEQUENCE [LARGE SCALE GENOMIC DNA]</scope>
    <source>
        <strain evidence="5">cv. Old Blush</strain>
    </source>
</reference>
<dbReference type="EC" id="6.3.2.17" evidence="4"/>
<evidence type="ECO:0000313" key="5">
    <source>
        <dbReference type="Proteomes" id="UP000238479"/>
    </source>
</evidence>
<dbReference type="PANTHER" id="PTHR11136:SF5">
    <property type="entry name" value="FOLYLPOLYGLUTAMATE SYNTHASE, MITOCHONDRIAL"/>
    <property type="match status" value="1"/>
</dbReference>
<keyword evidence="3" id="KW-0067">ATP-binding</keyword>
<evidence type="ECO:0000256" key="3">
    <source>
        <dbReference type="ARBA" id="ARBA00022840"/>
    </source>
</evidence>
<dbReference type="Proteomes" id="UP000238479">
    <property type="component" value="Chromosome 2"/>
</dbReference>
<evidence type="ECO:0000313" key="4">
    <source>
        <dbReference type="EMBL" id="PRQ47254.1"/>
    </source>
</evidence>
<dbReference type="GO" id="GO:0005829">
    <property type="term" value="C:cytosol"/>
    <property type="evidence" value="ECO:0007669"/>
    <property type="project" value="TreeGrafter"/>
</dbReference>
<dbReference type="STRING" id="74649.A0A2P6RLE1"/>
<dbReference type="GO" id="GO:0005739">
    <property type="term" value="C:mitochondrion"/>
    <property type="evidence" value="ECO:0007669"/>
    <property type="project" value="TreeGrafter"/>
</dbReference>
<organism evidence="4 5">
    <name type="scientific">Rosa chinensis</name>
    <name type="common">China rose</name>
    <dbReference type="NCBI Taxonomy" id="74649"/>
    <lineage>
        <taxon>Eukaryota</taxon>
        <taxon>Viridiplantae</taxon>
        <taxon>Streptophyta</taxon>
        <taxon>Embryophyta</taxon>
        <taxon>Tracheophyta</taxon>
        <taxon>Spermatophyta</taxon>
        <taxon>Magnoliopsida</taxon>
        <taxon>eudicotyledons</taxon>
        <taxon>Gunneridae</taxon>
        <taxon>Pentapetalae</taxon>
        <taxon>rosids</taxon>
        <taxon>fabids</taxon>
        <taxon>Rosales</taxon>
        <taxon>Rosaceae</taxon>
        <taxon>Rosoideae</taxon>
        <taxon>Rosoideae incertae sedis</taxon>
        <taxon>Rosa</taxon>
    </lineage>
</organism>
<dbReference type="PANTHER" id="PTHR11136">
    <property type="entry name" value="FOLYLPOLYGLUTAMATE SYNTHASE-RELATED"/>
    <property type="match status" value="1"/>
</dbReference>
<dbReference type="EMBL" id="PDCK01000040">
    <property type="protein sequence ID" value="PRQ47254.1"/>
    <property type="molecule type" value="Genomic_DNA"/>
</dbReference>
<dbReference type="AlphaFoldDB" id="A0A2P6RLE1"/>
<sequence>MLSSQVMEQMQSNVVVKEHSEDLPLTSSYESAMEALSSLIISKKRGDGSSVGGKYEKLERMTMYLKILDLEKDIGGLRIIHVAGTKGQVFLLTINYICLINQT</sequence>
<dbReference type="Gramene" id="PRQ47254">
    <property type="protein sequence ID" value="PRQ47254"/>
    <property type="gene ID" value="RchiOBHm_Chr2g0097681"/>
</dbReference>
<dbReference type="InterPro" id="IPR001645">
    <property type="entry name" value="Folylpolyglutamate_synth"/>
</dbReference>
<dbReference type="GO" id="GO:0004326">
    <property type="term" value="F:tetrahydrofolylpolyglutamate synthase activity"/>
    <property type="evidence" value="ECO:0007669"/>
    <property type="project" value="UniProtKB-EC"/>
</dbReference>
<evidence type="ECO:0000256" key="1">
    <source>
        <dbReference type="ARBA" id="ARBA00022598"/>
    </source>
</evidence>
<protein>
    <submittedName>
        <fullName evidence="4">Putative tetrahydrofolate synthase</fullName>
        <ecNumber evidence="4">6.3.2.17</ecNumber>
    </submittedName>
</protein>
<keyword evidence="5" id="KW-1185">Reference proteome</keyword>
<accession>A0A2P6RLE1</accession>
<keyword evidence="2" id="KW-0547">Nucleotide-binding</keyword>
<name>A0A2P6RLE1_ROSCH</name>
<dbReference type="GO" id="GO:0005524">
    <property type="term" value="F:ATP binding"/>
    <property type="evidence" value="ECO:0007669"/>
    <property type="project" value="UniProtKB-KW"/>
</dbReference>
<comment type="caution">
    <text evidence="4">The sequence shown here is derived from an EMBL/GenBank/DDBJ whole genome shotgun (WGS) entry which is preliminary data.</text>
</comment>
<proteinExistence type="predicted"/>
<keyword evidence="1 4" id="KW-0436">Ligase</keyword>